<dbReference type="Proteomes" id="UP001152747">
    <property type="component" value="Unassembled WGS sequence"/>
</dbReference>
<accession>A0A9P1MV28</accession>
<keyword evidence="4" id="KW-1185">Reference proteome</keyword>
<keyword evidence="2" id="KW-0732">Signal</keyword>
<evidence type="ECO:0000313" key="4">
    <source>
        <dbReference type="Proteomes" id="UP001152747"/>
    </source>
</evidence>
<evidence type="ECO:0000256" key="1">
    <source>
        <dbReference type="SAM" id="Coils"/>
    </source>
</evidence>
<evidence type="ECO:0000256" key="2">
    <source>
        <dbReference type="SAM" id="SignalP"/>
    </source>
</evidence>
<protein>
    <submittedName>
        <fullName evidence="3">Uncharacterized protein</fullName>
    </submittedName>
</protein>
<proteinExistence type="predicted"/>
<gene>
    <name evidence="3" type="ORF">CAMP_LOCUS614</name>
</gene>
<keyword evidence="1" id="KW-0175">Coiled coil</keyword>
<feature type="chain" id="PRO_5040139190" evidence="2">
    <location>
        <begin position="22"/>
        <end position="225"/>
    </location>
</feature>
<reference evidence="3" key="1">
    <citation type="submission" date="2022-11" db="EMBL/GenBank/DDBJ databases">
        <authorList>
            <person name="Kikuchi T."/>
        </authorList>
    </citation>
    <scope>NUCLEOTIDE SEQUENCE</scope>
    <source>
        <strain evidence="3">PS1010</strain>
    </source>
</reference>
<organism evidence="3 4">
    <name type="scientific">Caenorhabditis angaria</name>
    <dbReference type="NCBI Taxonomy" id="860376"/>
    <lineage>
        <taxon>Eukaryota</taxon>
        <taxon>Metazoa</taxon>
        <taxon>Ecdysozoa</taxon>
        <taxon>Nematoda</taxon>
        <taxon>Chromadorea</taxon>
        <taxon>Rhabditida</taxon>
        <taxon>Rhabditina</taxon>
        <taxon>Rhabditomorpha</taxon>
        <taxon>Rhabditoidea</taxon>
        <taxon>Rhabditidae</taxon>
        <taxon>Peloderinae</taxon>
        <taxon>Caenorhabditis</taxon>
    </lineage>
</organism>
<dbReference type="EMBL" id="CANHGI010000001">
    <property type="protein sequence ID" value="CAI5437977.1"/>
    <property type="molecule type" value="Genomic_DNA"/>
</dbReference>
<comment type="caution">
    <text evidence="3">The sequence shown here is derived from an EMBL/GenBank/DDBJ whole genome shotgun (WGS) entry which is preliminary data.</text>
</comment>
<dbReference type="AlphaFoldDB" id="A0A9P1MV28"/>
<evidence type="ECO:0000313" key="3">
    <source>
        <dbReference type="EMBL" id="CAI5437977.1"/>
    </source>
</evidence>
<sequence length="225" mass="25317">MSIVKQSLFAVALLSVAMVESAPVDSSNAAAVTKKTSKIAKTKSFATNSPRRAKRSNIVVEEVEEDPSLGAELADEIEEEQLLRDQLSELSDNQLAMLAEYVQNEINRFDPTVDAYEIIEIPEYVTRRNRRAAIPEQVYEIELPRSDADLIARAQAEALAQQQEAEEDQDEIIFVPEDVFLEAVAQEAEEEEAQKAALDEYELSQRIAEIAAILNERATRRVRYF</sequence>
<feature type="coiled-coil region" evidence="1">
    <location>
        <begin position="151"/>
        <end position="201"/>
    </location>
</feature>
<dbReference type="OrthoDB" id="5850536at2759"/>
<feature type="signal peptide" evidence="2">
    <location>
        <begin position="1"/>
        <end position="21"/>
    </location>
</feature>
<name>A0A9P1MV28_9PELO</name>